<dbReference type="PANTHER" id="PTHR47909">
    <property type="entry name" value="ALPHA/BETA-HYDROLASES SUPERFAMILY PROTEIN"/>
    <property type="match status" value="1"/>
</dbReference>
<evidence type="ECO:0000256" key="1">
    <source>
        <dbReference type="SAM" id="MobiDB-lite"/>
    </source>
</evidence>
<dbReference type="PANTHER" id="PTHR47909:SF2">
    <property type="entry name" value="GPI INOSITOL-DEACYLASE"/>
    <property type="match status" value="1"/>
</dbReference>
<dbReference type="OrthoDB" id="348976at2759"/>
<dbReference type="RefSeq" id="XP_005851734.1">
    <property type="nucleotide sequence ID" value="XM_005851672.1"/>
</dbReference>
<name>E1Z2C0_CHLVA</name>
<proteinExistence type="predicted"/>
<dbReference type="KEGG" id="cvr:CHLNCDRAFT_133089"/>
<dbReference type="EMBL" id="GL433835">
    <property type="protein sequence ID" value="EFN59632.1"/>
    <property type="molecule type" value="Genomic_DNA"/>
</dbReference>
<evidence type="ECO:0008006" key="4">
    <source>
        <dbReference type="Google" id="ProtNLM"/>
    </source>
</evidence>
<protein>
    <recommendedName>
        <fullName evidence="4">GPI inositol-deacylase</fullName>
    </recommendedName>
</protein>
<evidence type="ECO:0000313" key="2">
    <source>
        <dbReference type="EMBL" id="EFN59632.1"/>
    </source>
</evidence>
<evidence type="ECO:0000313" key="3">
    <source>
        <dbReference type="Proteomes" id="UP000008141"/>
    </source>
</evidence>
<accession>E1Z2C0</accession>
<dbReference type="AlphaFoldDB" id="E1Z2C0"/>
<dbReference type="eggNOG" id="ENOG502RZXS">
    <property type="taxonomic scope" value="Eukaryota"/>
</dbReference>
<sequence>MALVGHSAGGWIARILLGGEAYQGVRYVRSGLVHTLLTLGTPHASIEAYPFGRAQEMLTGAHLDQAPAGVRGSSLQFANHFYPAAASLGGVRVVCACGDAIRGRALWGAGGSSSSSSSTAGDSDADAGSSSGSGDGITKWDRYFAYESYKSGCGRGDVDGDGVTPLCISQLPGAEELVLPGVWHSPRRKAGQLWYGDAAVQQQWQQYLLEPQGSAVGSG</sequence>
<dbReference type="SUPFAM" id="SSF53474">
    <property type="entry name" value="alpha/beta-Hydrolases"/>
    <property type="match status" value="1"/>
</dbReference>
<organism evidence="3">
    <name type="scientific">Chlorella variabilis</name>
    <name type="common">Green alga</name>
    <dbReference type="NCBI Taxonomy" id="554065"/>
    <lineage>
        <taxon>Eukaryota</taxon>
        <taxon>Viridiplantae</taxon>
        <taxon>Chlorophyta</taxon>
        <taxon>core chlorophytes</taxon>
        <taxon>Trebouxiophyceae</taxon>
        <taxon>Chlorellales</taxon>
        <taxon>Chlorellaceae</taxon>
        <taxon>Chlorella clade</taxon>
        <taxon>Chlorella</taxon>
    </lineage>
</organism>
<dbReference type="InterPro" id="IPR029058">
    <property type="entry name" value="AB_hydrolase_fold"/>
</dbReference>
<feature type="region of interest" description="Disordered" evidence="1">
    <location>
        <begin position="108"/>
        <end position="133"/>
    </location>
</feature>
<dbReference type="GeneID" id="17359552"/>
<keyword evidence="3" id="KW-1185">Reference proteome</keyword>
<dbReference type="Proteomes" id="UP000008141">
    <property type="component" value="Unassembled WGS sequence"/>
</dbReference>
<dbReference type="OMA" id="GTPFHTH"/>
<dbReference type="Gene3D" id="3.40.50.1820">
    <property type="entry name" value="alpha/beta hydrolase"/>
    <property type="match status" value="1"/>
</dbReference>
<reference evidence="2 3" key="1">
    <citation type="journal article" date="2010" name="Plant Cell">
        <title>The Chlorella variabilis NC64A genome reveals adaptation to photosymbiosis, coevolution with viruses, and cryptic sex.</title>
        <authorList>
            <person name="Blanc G."/>
            <person name="Duncan G."/>
            <person name="Agarkova I."/>
            <person name="Borodovsky M."/>
            <person name="Gurnon J."/>
            <person name="Kuo A."/>
            <person name="Lindquist E."/>
            <person name="Lucas S."/>
            <person name="Pangilinan J."/>
            <person name="Polle J."/>
            <person name="Salamov A."/>
            <person name="Terry A."/>
            <person name="Yamada T."/>
            <person name="Dunigan D.D."/>
            <person name="Grigoriev I.V."/>
            <person name="Claverie J.M."/>
            <person name="Van Etten J.L."/>
        </authorList>
    </citation>
    <scope>NUCLEOTIDE SEQUENCE [LARGE SCALE GENOMIC DNA]</scope>
    <source>
        <strain evidence="2 3">NC64A</strain>
    </source>
</reference>
<feature type="compositionally biased region" description="Low complexity" evidence="1">
    <location>
        <begin position="112"/>
        <end position="132"/>
    </location>
</feature>
<dbReference type="InParanoid" id="E1Z2C0"/>
<gene>
    <name evidence="2" type="ORF">CHLNCDRAFT_133089</name>
</gene>